<evidence type="ECO:0000256" key="1">
    <source>
        <dbReference type="SAM" id="MobiDB-lite"/>
    </source>
</evidence>
<dbReference type="EMBL" id="JBHTLK010000260">
    <property type="protein sequence ID" value="MFD1151648.1"/>
    <property type="molecule type" value="Genomic_DNA"/>
</dbReference>
<name>A0ABW3R3I1_9PSEU</name>
<dbReference type="Proteomes" id="UP001597168">
    <property type="component" value="Unassembled WGS sequence"/>
</dbReference>
<feature type="compositionally biased region" description="Gly residues" evidence="1">
    <location>
        <begin position="20"/>
        <end position="32"/>
    </location>
</feature>
<keyword evidence="3" id="KW-1185">Reference proteome</keyword>
<protein>
    <submittedName>
        <fullName evidence="2">Uncharacterized protein</fullName>
    </submittedName>
</protein>
<proteinExistence type="predicted"/>
<dbReference type="RefSeq" id="WP_380728840.1">
    <property type="nucleotide sequence ID" value="NZ_JBHTLK010000260.1"/>
</dbReference>
<reference evidence="3" key="1">
    <citation type="journal article" date="2019" name="Int. J. Syst. Evol. Microbiol.">
        <title>The Global Catalogue of Microorganisms (GCM) 10K type strain sequencing project: providing services to taxonomists for standard genome sequencing and annotation.</title>
        <authorList>
            <consortium name="The Broad Institute Genomics Platform"/>
            <consortium name="The Broad Institute Genome Sequencing Center for Infectious Disease"/>
            <person name="Wu L."/>
            <person name="Ma J."/>
        </authorList>
    </citation>
    <scope>NUCLEOTIDE SEQUENCE [LARGE SCALE GENOMIC DNA]</scope>
    <source>
        <strain evidence="3">CCUG 60214</strain>
    </source>
</reference>
<feature type="compositionally biased region" description="Gly residues" evidence="1">
    <location>
        <begin position="1"/>
        <end position="10"/>
    </location>
</feature>
<accession>A0ABW3R3I1</accession>
<sequence>MPQGGPGQGNARGAAAGAPAGMGAGGQGGQGGEDQEHKAKYLIPTDDYFDDNRLVAPPTIGE</sequence>
<feature type="region of interest" description="Disordered" evidence="1">
    <location>
        <begin position="1"/>
        <end position="62"/>
    </location>
</feature>
<evidence type="ECO:0000313" key="2">
    <source>
        <dbReference type="EMBL" id="MFD1151648.1"/>
    </source>
</evidence>
<organism evidence="2 3">
    <name type="scientific">Saccharothrix hoggarensis</name>
    <dbReference type="NCBI Taxonomy" id="913853"/>
    <lineage>
        <taxon>Bacteria</taxon>
        <taxon>Bacillati</taxon>
        <taxon>Actinomycetota</taxon>
        <taxon>Actinomycetes</taxon>
        <taxon>Pseudonocardiales</taxon>
        <taxon>Pseudonocardiaceae</taxon>
        <taxon>Saccharothrix</taxon>
    </lineage>
</organism>
<evidence type="ECO:0000313" key="3">
    <source>
        <dbReference type="Proteomes" id="UP001597168"/>
    </source>
</evidence>
<comment type="caution">
    <text evidence="2">The sequence shown here is derived from an EMBL/GenBank/DDBJ whole genome shotgun (WGS) entry which is preliminary data.</text>
</comment>
<feature type="non-terminal residue" evidence="2">
    <location>
        <position position="1"/>
    </location>
</feature>
<gene>
    <name evidence="2" type="ORF">ACFQ3T_31325</name>
</gene>